<organism evidence="2 3">
    <name type="scientific">Thiothrix eikelboomii</name>
    <dbReference type="NCBI Taxonomy" id="92487"/>
    <lineage>
        <taxon>Bacteria</taxon>
        <taxon>Pseudomonadati</taxon>
        <taxon>Pseudomonadota</taxon>
        <taxon>Gammaproteobacteria</taxon>
        <taxon>Thiotrichales</taxon>
        <taxon>Thiotrichaceae</taxon>
        <taxon>Thiothrix</taxon>
    </lineage>
</organism>
<keyword evidence="1" id="KW-0732">Signal</keyword>
<evidence type="ECO:0000313" key="3">
    <source>
        <dbReference type="Proteomes" id="UP000190460"/>
    </source>
</evidence>
<sequence length="104" mass="11945">MKTSTWLLSFAICLPLILSSSLPQVAYAERGAAPAALQHGFYKKTVYPRRGSSMQQVRKRFGKPHSVKVSQGKSKKKWPKITVWNYGSYSVYFERNRVLHTIIR</sequence>
<accession>A0A1T4XNF5</accession>
<dbReference type="AlphaFoldDB" id="A0A1T4XNF5"/>
<dbReference type="STRING" id="92487.SAMN02745130_03197"/>
<protein>
    <recommendedName>
        <fullName evidence="4">Nickel/cobalt transporter regulator</fullName>
    </recommendedName>
</protein>
<keyword evidence="3" id="KW-1185">Reference proteome</keyword>
<feature type="signal peptide" evidence="1">
    <location>
        <begin position="1"/>
        <end position="28"/>
    </location>
</feature>
<evidence type="ECO:0000313" key="2">
    <source>
        <dbReference type="EMBL" id="SKA91057.1"/>
    </source>
</evidence>
<evidence type="ECO:0000256" key="1">
    <source>
        <dbReference type="SAM" id="SignalP"/>
    </source>
</evidence>
<reference evidence="3" key="1">
    <citation type="submission" date="2017-02" db="EMBL/GenBank/DDBJ databases">
        <authorList>
            <person name="Varghese N."/>
            <person name="Submissions S."/>
        </authorList>
    </citation>
    <scope>NUCLEOTIDE SEQUENCE [LARGE SCALE GENOMIC DNA]</scope>
    <source>
        <strain evidence="3">ATCC 49788</strain>
    </source>
</reference>
<dbReference type="Proteomes" id="UP000190460">
    <property type="component" value="Unassembled WGS sequence"/>
</dbReference>
<name>A0A1T4XNF5_9GAMM</name>
<evidence type="ECO:0008006" key="4">
    <source>
        <dbReference type="Google" id="ProtNLM"/>
    </source>
</evidence>
<dbReference type="RefSeq" id="WP_078923642.1">
    <property type="nucleotide sequence ID" value="NZ_FUYB01000020.1"/>
</dbReference>
<dbReference type="EMBL" id="FUYB01000020">
    <property type="protein sequence ID" value="SKA91057.1"/>
    <property type="molecule type" value="Genomic_DNA"/>
</dbReference>
<gene>
    <name evidence="2" type="ORF">SAMN02745130_03197</name>
</gene>
<feature type="chain" id="PRO_5011961912" description="Nickel/cobalt transporter regulator" evidence="1">
    <location>
        <begin position="29"/>
        <end position="104"/>
    </location>
</feature>
<proteinExistence type="predicted"/>
<dbReference type="OrthoDB" id="7063662at2"/>